<dbReference type="InterPro" id="IPR050642">
    <property type="entry name" value="PDH_E1_Alpha_Subunit"/>
</dbReference>
<gene>
    <name evidence="5" type="ORF">UFOPK2254_01063</name>
</gene>
<sequence>MSTPMKRRQDVQKNQRAQYERMLEIREFEEQINALFAAGLVRGSTHLCQGQEALAVGLASVLRHTDVVLATYRGHGVALALGLTPESVLGEIMGKTNGCCGGVGGSMHMCDMSVGLLPTSAIVGAGIPIAAGAALAFQTQGIDSVGVAVFGDGASNIGAFHEGLNLAAIWKLPVIFICDNNVYGEYSRIQTTTPIEDLHMRAESYNMPHFSLDGMDISAVQAGVAEAVERARKGGGPTLIEAKTYRFAGHSRADQALYRPAGELEKWLERDPIKVTENALIAEGLLTLESIEEMKASMKVTIEKVIATCVAAPEPLLASMFENIWTPAKASQS</sequence>
<dbReference type="Pfam" id="PF00676">
    <property type="entry name" value="E1_dh"/>
    <property type="match status" value="1"/>
</dbReference>
<name>A0A6J6M1L6_9ZZZZ</name>
<keyword evidence="3" id="KW-0786">Thiamine pyrophosphate</keyword>
<evidence type="ECO:0000259" key="4">
    <source>
        <dbReference type="Pfam" id="PF00676"/>
    </source>
</evidence>
<dbReference type="GO" id="GO:0006086">
    <property type="term" value="P:pyruvate decarboxylation to acetyl-CoA"/>
    <property type="evidence" value="ECO:0007669"/>
    <property type="project" value="TreeGrafter"/>
</dbReference>
<dbReference type="GO" id="GO:0004739">
    <property type="term" value="F:pyruvate dehydrogenase (acetyl-transferring) activity"/>
    <property type="evidence" value="ECO:0007669"/>
    <property type="project" value="TreeGrafter"/>
</dbReference>
<accession>A0A6J6M1L6</accession>
<evidence type="ECO:0000256" key="3">
    <source>
        <dbReference type="ARBA" id="ARBA00023052"/>
    </source>
</evidence>
<evidence type="ECO:0000313" key="5">
    <source>
        <dbReference type="EMBL" id="CAB4666978.1"/>
    </source>
</evidence>
<comment type="cofactor">
    <cofactor evidence="1">
        <name>thiamine diphosphate</name>
        <dbReference type="ChEBI" id="CHEBI:58937"/>
    </cofactor>
</comment>
<dbReference type="EMBL" id="CAEZWO010000112">
    <property type="protein sequence ID" value="CAB4666978.1"/>
    <property type="molecule type" value="Genomic_DNA"/>
</dbReference>
<feature type="domain" description="Dehydrogenase E1 component" evidence="4">
    <location>
        <begin position="21"/>
        <end position="315"/>
    </location>
</feature>
<dbReference type="Gene3D" id="3.40.50.970">
    <property type="match status" value="1"/>
</dbReference>
<dbReference type="PANTHER" id="PTHR11516:SF60">
    <property type="entry name" value="PYRUVATE DEHYDROGENASE E1 COMPONENT SUBUNIT ALPHA"/>
    <property type="match status" value="1"/>
</dbReference>
<dbReference type="InterPro" id="IPR029061">
    <property type="entry name" value="THDP-binding"/>
</dbReference>
<dbReference type="AlphaFoldDB" id="A0A6J6M1L6"/>
<dbReference type="SUPFAM" id="SSF52518">
    <property type="entry name" value="Thiamin diphosphate-binding fold (THDP-binding)"/>
    <property type="match status" value="1"/>
</dbReference>
<dbReference type="InterPro" id="IPR001017">
    <property type="entry name" value="DH_E1"/>
</dbReference>
<dbReference type="CDD" id="cd02000">
    <property type="entry name" value="TPP_E1_PDC_ADC_BCADC"/>
    <property type="match status" value="1"/>
</dbReference>
<reference evidence="5" key="1">
    <citation type="submission" date="2020-05" db="EMBL/GenBank/DDBJ databases">
        <authorList>
            <person name="Chiriac C."/>
            <person name="Salcher M."/>
            <person name="Ghai R."/>
            <person name="Kavagutti S V."/>
        </authorList>
    </citation>
    <scope>NUCLEOTIDE SEQUENCE</scope>
</reference>
<proteinExistence type="predicted"/>
<keyword evidence="2" id="KW-0560">Oxidoreductase</keyword>
<dbReference type="PANTHER" id="PTHR11516">
    <property type="entry name" value="PYRUVATE DEHYDROGENASE E1 COMPONENT, ALPHA SUBUNIT BACTERIAL AND ORGANELLAR"/>
    <property type="match status" value="1"/>
</dbReference>
<evidence type="ECO:0000256" key="1">
    <source>
        <dbReference type="ARBA" id="ARBA00001964"/>
    </source>
</evidence>
<evidence type="ECO:0000256" key="2">
    <source>
        <dbReference type="ARBA" id="ARBA00023002"/>
    </source>
</evidence>
<organism evidence="5">
    <name type="scientific">freshwater metagenome</name>
    <dbReference type="NCBI Taxonomy" id="449393"/>
    <lineage>
        <taxon>unclassified sequences</taxon>
        <taxon>metagenomes</taxon>
        <taxon>ecological metagenomes</taxon>
    </lineage>
</organism>
<protein>
    <submittedName>
        <fullName evidence="5">Unannotated protein</fullName>
    </submittedName>
</protein>